<organism evidence="4">
    <name type="scientific">Bicosoecida sp. CB-2014</name>
    <dbReference type="NCBI Taxonomy" id="1486930"/>
    <lineage>
        <taxon>Eukaryota</taxon>
        <taxon>Sar</taxon>
        <taxon>Stramenopiles</taxon>
        <taxon>Bigyra</taxon>
        <taxon>Opalozoa</taxon>
        <taxon>Bicosoecida</taxon>
    </lineage>
</organism>
<feature type="domain" description="FAM13A-like" evidence="3">
    <location>
        <begin position="130"/>
        <end position="184"/>
    </location>
</feature>
<evidence type="ECO:0000259" key="3">
    <source>
        <dbReference type="Pfam" id="PF26116"/>
    </source>
</evidence>
<dbReference type="Gene3D" id="1.10.10.1460">
    <property type="match status" value="1"/>
</dbReference>
<dbReference type="InterPro" id="IPR059029">
    <property type="entry name" value="FAM13A_dom"/>
</dbReference>
<feature type="region of interest" description="Disordered" evidence="2">
    <location>
        <begin position="21"/>
        <end position="112"/>
    </location>
</feature>
<protein>
    <recommendedName>
        <fullName evidence="3">FAM13A-like domain-containing protein</fullName>
    </recommendedName>
</protein>
<reference evidence="4" key="1">
    <citation type="submission" date="2021-01" db="EMBL/GenBank/DDBJ databases">
        <authorList>
            <person name="Corre E."/>
            <person name="Pelletier E."/>
            <person name="Niang G."/>
            <person name="Scheremetjew M."/>
            <person name="Finn R."/>
            <person name="Kale V."/>
            <person name="Holt S."/>
            <person name="Cochrane G."/>
            <person name="Meng A."/>
            <person name="Brown T."/>
            <person name="Cohen L."/>
        </authorList>
    </citation>
    <scope>NUCLEOTIDE SEQUENCE</scope>
    <source>
        <strain evidence="4">Ms1</strain>
    </source>
</reference>
<feature type="compositionally biased region" description="Low complexity" evidence="2">
    <location>
        <begin position="36"/>
        <end position="58"/>
    </location>
</feature>
<dbReference type="EMBL" id="HBFS01003761">
    <property type="protein sequence ID" value="CAD8909393.1"/>
    <property type="molecule type" value="Transcribed_RNA"/>
</dbReference>
<feature type="compositionally biased region" description="Gly residues" evidence="2">
    <location>
        <begin position="264"/>
        <end position="280"/>
    </location>
</feature>
<dbReference type="PANTHER" id="PTHR15904">
    <property type="entry name" value="FAM13"/>
    <property type="match status" value="1"/>
</dbReference>
<feature type="region of interest" description="Disordered" evidence="2">
    <location>
        <begin position="259"/>
        <end position="301"/>
    </location>
</feature>
<evidence type="ECO:0000256" key="1">
    <source>
        <dbReference type="SAM" id="Coils"/>
    </source>
</evidence>
<proteinExistence type="predicted"/>
<feature type="compositionally biased region" description="Gly residues" evidence="2">
    <location>
        <begin position="59"/>
        <end position="80"/>
    </location>
</feature>
<keyword evidence="1" id="KW-0175">Coiled coil</keyword>
<dbReference type="InterPro" id="IPR039102">
    <property type="entry name" value="FAM13"/>
</dbReference>
<accession>A0A7S1C6C0</accession>
<sequence>MATATATAGSSTTATAAVTANGAAGSVGGPGATVGADAASTSAAAGSGSSRDAAATRAVGGGASGSGDGSGGEGDGGAGGVAAARRGKRPHSASTSSDAALTDLEAFGGGEEGSDLGMLDRLVGADAAVALKKEKSTLKRQLKAFDRAFESKNGRQPTNEEKEPVRHLYRRYHQVKAALSEVESESAWVEESAAKGVGRDESVSAYRALRREKRALQLKLKTYEDEFQRVKGRKVRYHRDIVPVEAEYQRYKEIKGRISSIARSGGGGGGGGGSGGGGAPPGDHDGSGSTLSPTAVAGKGR</sequence>
<feature type="coiled-coil region" evidence="1">
    <location>
        <begin position="206"/>
        <end position="233"/>
    </location>
</feature>
<dbReference type="PANTHER" id="PTHR15904:SF17">
    <property type="entry name" value="RHO-GAP DOMAIN-CONTAINING PROTEIN"/>
    <property type="match status" value="1"/>
</dbReference>
<evidence type="ECO:0000313" key="4">
    <source>
        <dbReference type="EMBL" id="CAD8909393.1"/>
    </source>
</evidence>
<feature type="domain" description="FAM13A-like" evidence="3">
    <location>
        <begin position="200"/>
        <end position="261"/>
    </location>
</feature>
<dbReference type="Pfam" id="PF26116">
    <property type="entry name" value="FAM13A"/>
    <property type="match status" value="2"/>
</dbReference>
<gene>
    <name evidence="4" type="ORF">BSP0115_LOCUS2597</name>
</gene>
<dbReference type="AlphaFoldDB" id="A0A7S1C6C0"/>
<evidence type="ECO:0000256" key="2">
    <source>
        <dbReference type="SAM" id="MobiDB-lite"/>
    </source>
</evidence>
<feature type="compositionally biased region" description="Low complexity" evidence="2">
    <location>
        <begin position="92"/>
        <end position="104"/>
    </location>
</feature>
<name>A0A7S1C6C0_9STRA</name>